<evidence type="ECO:0000313" key="12">
    <source>
        <dbReference type="EMBL" id="MFC4337819.1"/>
    </source>
</evidence>
<evidence type="ECO:0000256" key="10">
    <source>
        <dbReference type="ARBA" id="ARBA00031323"/>
    </source>
</evidence>
<evidence type="ECO:0000256" key="8">
    <source>
        <dbReference type="ARBA" id="ARBA00022691"/>
    </source>
</evidence>
<evidence type="ECO:0000256" key="6">
    <source>
        <dbReference type="ARBA" id="ARBA00022603"/>
    </source>
</evidence>
<dbReference type="CDD" id="cd02440">
    <property type="entry name" value="AdoMet_MTases"/>
    <property type="match status" value="1"/>
</dbReference>
<evidence type="ECO:0000256" key="9">
    <source>
        <dbReference type="ARBA" id="ARBA00030757"/>
    </source>
</evidence>
<evidence type="ECO:0000256" key="4">
    <source>
        <dbReference type="ARBA" id="ARBA00013346"/>
    </source>
</evidence>
<evidence type="ECO:0000256" key="11">
    <source>
        <dbReference type="ARBA" id="ARBA00031350"/>
    </source>
</evidence>
<keyword evidence="7" id="KW-0808">Transferase</keyword>
<sequence length="254" mass="27046">MREQWRRMVAALRRRGSLTPDLEAAFSAVDRADFLPFARSDEAYSLQPLITQTDGAGVPTSTSSDPEIMADMLGALRLSEGTRVLEVGTGTGYNAALLAHVTGAECVTTVEVDPELADRAAENLERAGFGGVDVVCGDGKRGFAPNSPYDRVIVTHAAGDVAPAWLEQTRAGGVVLLPWESPIGAQVLARMVVGEDGAADGGVITPCVFLPDRAAARRRLSDSEKSRFLLSLDSSYTEWALHCESDGRVSVGRQ</sequence>
<name>A0ABV8U4U1_9ACTN</name>
<comment type="subcellular location">
    <subcellularLocation>
        <location evidence="1">Cytoplasm</location>
    </subcellularLocation>
</comment>
<gene>
    <name evidence="12" type="ORF">ACFPET_21730</name>
</gene>
<accession>A0ABV8U4U1</accession>
<dbReference type="EC" id="2.1.1.77" evidence="3"/>
<dbReference type="PANTHER" id="PTHR11579:SF0">
    <property type="entry name" value="PROTEIN-L-ISOASPARTATE(D-ASPARTATE) O-METHYLTRANSFERASE"/>
    <property type="match status" value="1"/>
</dbReference>
<dbReference type="PANTHER" id="PTHR11579">
    <property type="entry name" value="PROTEIN-L-ISOASPARTATE O-METHYLTRANSFERASE"/>
    <property type="match status" value="1"/>
</dbReference>
<proteinExistence type="inferred from homology"/>
<reference evidence="13" key="1">
    <citation type="journal article" date="2019" name="Int. J. Syst. Evol. Microbiol.">
        <title>The Global Catalogue of Microorganisms (GCM) 10K type strain sequencing project: providing services to taxonomists for standard genome sequencing and annotation.</title>
        <authorList>
            <consortium name="The Broad Institute Genomics Platform"/>
            <consortium name="The Broad Institute Genome Sequencing Center for Infectious Disease"/>
            <person name="Wu L."/>
            <person name="Ma J."/>
        </authorList>
    </citation>
    <scope>NUCLEOTIDE SEQUENCE [LARGE SCALE GENOMIC DNA]</scope>
    <source>
        <strain evidence="13">IBRC-M 10908</strain>
    </source>
</reference>
<keyword evidence="5" id="KW-0963">Cytoplasm</keyword>
<comment type="similarity">
    <text evidence="2">Belongs to the methyltransferase superfamily. L-isoaspartyl/D-aspartyl protein methyltransferase family.</text>
</comment>
<dbReference type="InterPro" id="IPR000682">
    <property type="entry name" value="PCMT"/>
</dbReference>
<dbReference type="Pfam" id="PF01135">
    <property type="entry name" value="PCMT"/>
    <property type="match status" value="1"/>
</dbReference>
<keyword evidence="13" id="KW-1185">Reference proteome</keyword>
<evidence type="ECO:0000313" key="13">
    <source>
        <dbReference type="Proteomes" id="UP001595823"/>
    </source>
</evidence>
<keyword evidence="6" id="KW-0489">Methyltransferase</keyword>
<protein>
    <recommendedName>
        <fullName evidence="4">Protein-L-isoaspartate O-methyltransferase</fullName>
        <ecNumber evidence="3">2.1.1.77</ecNumber>
    </recommendedName>
    <alternativeName>
        <fullName evidence="11">L-isoaspartyl protein carboxyl methyltransferase</fullName>
    </alternativeName>
    <alternativeName>
        <fullName evidence="9">Protein L-isoaspartyl methyltransferase</fullName>
    </alternativeName>
    <alternativeName>
        <fullName evidence="10">Protein-beta-aspartate methyltransferase</fullName>
    </alternativeName>
</protein>
<evidence type="ECO:0000256" key="7">
    <source>
        <dbReference type="ARBA" id="ARBA00022679"/>
    </source>
</evidence>
<dbReference type="EMBL" id="JBHSDK010000061">
    <property type="protein sequence ID" value="MFC4337819.1"/>
    <property type="molecule type" value="Genomic_DNA"/>
</dbReference>
<dbReference type="Proteomes" id="UP001595823">
    <property type="component" value="Unassembled WGS sequence"/>
</dbReference>
<evidence type="ECO:0000256" key="3">
    <source>
        <dbReference type="ARBA" id="ARBA00011890"/>
    </source>
</evidence>
<keyword evidence="8" id="KW-0949">S-adenosyl-L-methionine</keyword>
<dbReference type="InterPro" id="IPR029063">
    <property type="entry name" value="SAM-dependent_MTases_sf"/>
</dbReference>
<dbReference type="Gene3D" id="3.40.50.150">
    <property type="entry name" value="Vaccinia Virus protein VP39"/>
    <property type="match status" value="1"/>
</dbReference>
<dbReference type="RefSeq" id="WP_380625187.1">
    <property type="nucleotide sequence ID" value="NZ_JBHSDK010000061.1"/>
</dbReference>
<evidence type="ECO:0000256" key="5">
    <source>
        <dbReference type="ARBA" id="ARBA00022490"/>
    </source>
</evidence>
<evidence type="ECO:0000256" key="1">
    <source>
        <dbReference type="ARBA" id="ARBA00004496"/>
    </source>
</evidence>
<dbReference type="SUPFAM" id="SSF53335">
    <property type="entry name" value="S-adenosyl-L-methionine-dependent methyltransferases"/>
    <property type="match status" value="1"/>
</dbReference>
<evidence type="ECO:0000256" key="2">
    <source>
        <dbReference type="ARBA" id="ARBA00005369"/>
    </source>
</evidence>
<comment type="caution">
    <text evidence="12">The sequence shown here is derived from an EMBL/GenBank/DDBJ whole genome shotgun (WGS) entry which is preliminary data.</text>
</comment>
<organism evidence="12 13">
    <name type="scientific">Salininema proteolyticum</name>
    <dbReference type="NCBI Taxonomy" id="1607685"/>
    <lineage>
        <taxon>Bacteria</taxon>
        <taxon>Bacillati</taxon>
        <taxon>Actinomycetota</taxon>
        <taxon>Actinomycetes</taxon>
        <taxon>Glycomycetales</taxon>
        <taxon>Glycomycetaceae</taxon>
        <taxon>Salininema</taxon>
    </lineage>
</organism>